<evidence type="ECO:0000313" key="1">
    <source>
        <dbReference type="EMBL" id="MBD2281316.1"/>
    </source>
</evidence>
<gene>
    <name evidence="1" type="ORF">H6F99_24510</name>
</gene>
<name>A0ABR8C5K7_APHFL</name>
<keyword evidence="2" id="KW-1185">Reference proteome</keyword>
<organism evidence="1 2">
    <name type="scientific">Aphanizomenon flos-aquae FACHB-1040</name>
    <dbReference type="NCBI Taxonomy" id="2692887"/>
    <lineage>
        <taxon>Bacteria</taxon>
        <taxon>Bacillati</taxon>
        <taxon>Cyanobacteriota</taxon>
        <taxon>Cyanophyceae</taxon>
        <taxon>Nostocales</taxon>
        <taxon>Aphanizomenonaceae</taxon>
        <taxon>Aphanizomenon</taxon>
    </lineage>
</organism>
<dbReference type="Proteomes" id="UP000606721">
    <property type="component" value="Unassembled WGS sequence"/>
</dbReference>
<reference evidence="1 2" key="1">
    <citation type="journal article" date="2020" name="ISME J.">
        <title>Comparative genomics reveals insights into cyanobacterial evolution and habitat adaptation.</title>
        <authorList>
            <person name="Chen M.Y."/>
            <person name="Teng W.K."/>
            <person name="Zhao L."/>
            <person name="Hu C.X."/>
            <person name="Zhou Y.K."/>
            <person name="Han B.P."/>
            <person name="Song L.R."/>
            <person name="Shu W.S."/>
        </authorList>
    </citation>
    <scope>NUCLEOTIDE SEQUENCE [LARGE SCALE GENOMIC DNA]</scope>
    <source>
        <strain evidence="1 2">FACHB-1040</strain>
    </source>
</reference>
<protein>
    <submittedName>
        <fullName evidence="1">Uncharacterized protein</fullName>
    </submittedName>
</protein>
<comment type="caution">
    <text evidence="1">The sequence shown here is derived from an EMBL/GenBank/DDBJ whole genome shotgun (WGS) entry which is preliminary data.</text>
</comment>
<dbReference type="RefSeq" id="WP_190384500.1">
    <property type="nucleotide sequence ID" value="NZ_JACJQT010000107.1"/>
</dbReference>
<evidence type="ECO:0000313" key="2">
    <source>
        <dbReference type="Proteomes" id="UP000606721"/>
    </source>
</evidence>
<dbReference type="EMBL" id="JACJQT010000107">
    <property type="protein sequence ID" value="MBD2281316.1"/>
    <property type="molecule type" value="Genomic_DNA"/>
</dbReference>
<accession>A0ABR8C5K7</accession>
<proteinExistence type="predicted"/>
<sequence length="262" mass="28444">MLTTVAKRVQSSLKRKGVVATSGEIKDYLKANVGNIENITKEEENNVTEYFLSNATKLTVISDDVTTEQTEVEETFSSVGGELGNIAEPTQMELETLTSEDVDIVNSVDNAINTASIQDIDSIDLHTNEAALDTEEETALATATKSEIVSSAAGELGIVLNTGEIELIAQNVNYSSDDLQESLEEIKSAIIAFVRHKIALNSQKIGETLEEITQVATDGFNQNSQQLTDGLQNINKQLQQQRTDFKSKVKSTLSVFQLPAAS</sequence>